<dbReference type="InterPro" id="IPR000823">
    <property type="entry name" value="Peroxidase_pln"/>
</dbReference>
<dbReference type="PANTHER" id="PTHR31517:SF51">
    <property type="entry name" value="PEROXIDASE 55"/>
    <property type="match status" value="1"/>
</dbReference>
<evidence type="ECO:0000256" key="8">
    <source>
        <dbReference type="ARBA" id="ARBA00023002"/>
    </source>
</evidence>
<proteinExistence type="predicted"/>
<evidence type="ECO:0000256" key="6">
    <source>
        <dbReference type="ARBA" id="ARBA00022617"/>
    </source>
</evidence>
<evidence type="ECO:0000256" key="4">
    <source>
        <dbReference type="ARBA" id="ARBA00012313"/>
    </source>
</evidence>
<keyword evidence="9" id="KW-0408">Iron</keyword>
<dbReference type="GO" id="GO:0046872">
    <property type="term" value="F:metal ion binding"/>
    <property type="evidence" value="ECO:0007669"/>
    <property type="project" value="UniProtKB-KW"/>
</dbReference>
<feature type="domain" description="Plant heme peroxidase family profile" evidence="10">
    <location>
        <begin position="26"/>
        <end position="78"/>
    </location>
</feature>
<dbReference type="STRING" id="3641.A0A061EDX0"/>
<keyword evidence="5" id="KW-0575">Peroxidase</keyword>
<dbReference type="GO" id="GO:0020037">
    <property type="term" value="F:heme binding"/>
    <property type="evidence" value="ECO:0007669"/>
    <property type="project" value="InterPro"/>
</dbReference>
<evidence type="ECO:0000313" key="11">
    <source>
        <dbReference type="EMBL" id="EOY02828.1"/>
    </source>
</evidence>
<evidence type="ECO:0000313" key="12">
    <source>
        <dbReference type="Proteomes" id="UP000026915"/>
    </source>
</evidence>
<keyword evidence="12" id="KW-1185">Reference proteome</keyword>
<dbReference type="EC" id="1.11.1.7" evidence="4"/>
<dbReference type="Gramene" id="EOY02828">
    <property type="protein sequence ID" value="EOY02828"/>
    <property type="gene ID" value="TCM_017231"/>
</dbReference>
<dbReference type="SUPFAM" id="SSF48113">
    <property type="entry name" value="Heme-dependent peroxidases"/>
    <property type="match status" value="1"/>
</dbReference>
<dbReference type="GO" id="GO:0140825">
    <property type="term" value="F:lactoperoxidase activity"/>
    <property type="evidence" value="ECO:0007669"/>
    <property type="project" value="UniProtKB-EC"/>
</dbReference>
<keyword evidence="8" id="KW-0560">Oxidoreductase</keyword>
<dbReference type="Gene3D" id="1.10.420.10">
    <property type="entry name" value="Peroxidase, domain 2"/>
    <property type="match status" value="1"/>
</dbReference>
<comment type="catalytic activity">
    <reaction evidence="1">
        <text>2 a phenolic donor + H2O2 = 2 a phenolic radical donor + 2 H2O</text>
        <dbReference type="Rhea" id="RHEA:56136"/>
        <dbReference type="ChEBI" id="CHEBI:15377"/>
        <dbReference type="ChEBI" id="CHEBI:16240"/>
        <dbReference type="ChEBI" id="CHEBI:139520"/>
        <dbReference type="ChEBI" id="CHEBI:139521"/>
        <dbReference type="EC" id="1.11.1.7"/>
    </reaction>
</comment>
<reference evidence="11 12" key="1">
    <citation type="journal article" date="2013" name="Genome Biol.">
        <title>The genome sequence of the most widely cultivated cacao type and its use to identify candidate genes regulating pod color.</title>
        <authorList>
            <person name="Motamayor J.C."/>
            <person name="Mockaitis K."/>
            <person name="Schmutz J."/>
            <person name="Haiminen N."/>
            <person name="Iii D.L."/>
            <person name="Cornejo O."/>
            <person name="Findley S.D."/>
            <person name="Zheng P."/>
            <person name="Utro F."/>
            <person name="Royaert S."/>
            <person name="Saski C."/>
            <person name="Jenkins J."/>
            <person name="Podicheti R."/>
            <person name="Zhao M."/>
            <person name="Scheffler B.E."/>
            <person name="Stack J.C."/>
            <person name="Feltus F.A."/>
            <person name="Mustiga G.M."/>
            <person name="Amores F."/>
            <person name="Phillips W."/>
            <person name="Marelli J.P."/>
            <person name="May G.D."/>
            <person name="Shapiro H."/>
            <person name="Ma J."/>
            <person name="Bustamante C.D."/>
            <person name="Schnell R.J."/>
            <person name="Main D."/>
            <person name="Gilbert D."/>
            <person name="Parida L."/>
            <person name="Kuhn D.N."/>
        </authorList>
    </citation>
    <scope>NUCLEOTIDE SEQUENCE [LARGE SCALE GENOMIC DNA]</scope>
    <source>
        <strain evidence="12">cv. Matina 1-6</strain>
    </source>
</reference>
<comment type="cofactor">
    <cofactor evidence="3">
        <name>heme b</name>
        <dbReference type="ChEBI" id="CHEBI:60344"/>
    </cofactor>
</comment>
<evidence type="ECO:0000256" key="9">
    <source>
        <dbReference type="ARBA" id="ARBA00023004"/>
    </source>
</evidence>
<dbReference type="InParanoid" id="A0A061EDX0"/>
<comment type="cofactor">
    <cofactor evidence="2">
        <name>Ca(2+)</name>
        <dbReference type="ChEBI" id="CHEBI:29108"/>
    </cofactor>
</comment>
<evidence type="ECO:0000256" key="7">
    <source>
        <dbReference type="ARBA" id="ARBA00022723"/>
    </source>
</evidence>
<evidence type="ECO:0000256" key="3">
    <source>
        <dbReference type="ARBA" id="ARBA00001970"/>
    </source>
</evidence>
<dbReference type="GO" id="GO:0006979">
    <property type="term" value="P:response to oxidative stress"/>
    <property type="evidence" value="ECO:0007669"/>
    <property type="project" value="InterPro"/>
</dbReference>
<evidence type="ECO:0000256" key="2">
    <source>
        <dbReference type="ARBA" id="ARBA00001913"/>
    </source>
</evidence>
<dbReference type="Gene3D" id="1.10.520.10">
    <property type="match status" value="1"/>
</dbReference>
<dbReference type="PROSITE" id="PS50873">
    <property type="entry name" value="PEROXIDASE_4"/>
    <property type="match status" value="1"/>
</dbReference>
<dbReference type="AlphaFoldDB" id="A0A061EDX0"/>
<dbReference type="Proteomes" id="UP000026915">
    <property type="component" value="Chromosome 4"/>
</dbReference>
<name>A0A061EDX0_THECC</name>
<organism evidence="11 12">
    <name type="scientific">Theobroma cacao</name>
    <name type="common">Cacao</name>
    <name type="synonym">Cocoa</name>
    <dbReference type="NCBI Taxonomy" id="3641"/>
    <lineage>
        <taxon>Eukaryota</taxon>
        <taxon>Viridiplantae</taxon>
        <taxon>Streptophyta</taxon>
        <taxon>Embryophyta</taxon>
        <taxon>Tracheophyta</taxon>
        <taxon>Spermatophyta</taxon>
        <taxon>Magnoliopsida</taxon>
        <taxon>eudicotyledons</taxon>
        <taxon>Gunneridae</taxon>
        <taxon>Pentapetalae</taxon>
        <taxon>rosids</taxon>
        <taxon>malvids</taxon>
        <taxon>Malvales</taxon>
        <taxon>Malvaceae</taxon>
        <taxon>Byttnerioideae</taxon>
        <taxon>Theobroma</taxon>
    </lineage>
</organism>
<gene>
    <name evidence="11" type="ORF">TCM_017231</name>
</gene>
<dbReference type="HOGENOM" id="CLU_1629996_0_0_1"/>
<sequence>MNKPYPTISKREMNTTQSNPVAKQHLFTSDEVLFTNPASKPTVTNFAKNQSNVRAAFITAMRRLGRVGVKTGKAGEMKMIHCNSGCTWDQNRCFFTGHLACTREVQNPAADRHDSNQATISTIRESATKVPEKASNTCLSSNVQNSLNRTVTVSTDFGKPWVS</sequence>
<dbReference type="InterPro" id="IPR010255">
    <property type="entry name" value="Haem_peroxidase_sf"/>
</dbReference>
<evidence type="ECO:0000256" key="1">
    <source>
        <dbReference type="ARBA" id="ARBA00000189"/>
    </source>
</evidence>
<keyword evidence="7" id="KW-0479">Metal-binding</keyword>
<accession>A0A061EDX0</accession>
<evidence type="ECO:0000256" key="5">
    <source>
        <dbReference type="ARBA" id="ARBA00022559"/>
    </source>
</evidence>
<protein>
    <recommendedName>
        <fullName evidence="4">peroxidase</fullName>
        <ecNumber evidence="4">1.11.1.7</ecNumber>
    </recommendedName>
</protein>
<dbReference type="InterPro" id="IPR002016">
    <property type="entry name" value="Haem_peroxidase"/>
</dbReference>
<evidence type="ECO:0000259" key="10">
    <source>
        <dbReference type="PROSITE" id="PS50873"/>
    </source>
</evidence>
<keyword evidence="6" id="KW-0349">Heme</keyword>
<dbReference type="EMBL" id="CM001882">
    <property type="protein sequence ID" value="EOY02828.1"/>
    <property type="molecule type" value="Genomic_DNA"/>
</dbReference>
<dbReference type="PANTHER" id="PTHR31517">
    <property type="match status" value="1"/>
</dbReference>